<dbReference type="InterPro" id="IPR012337">
    <property type="entry name" value="RNaseH-like_sf"/>
</dbReference>
<dbReference type="AlphaFoldDB" id="A0A6G0Y2A6"/>
<reference evidence="1 2" key="1">
    <citation type="submission" date="2019-08" db="EMBL/GenBank/DDBJ databases">
        <title>Whole genome of Aphis craccivora.</title>
        <authorList>
            <person name="Voronova N.V."/>
            <person name="Shulinski R.S."/>
            <person name="Bandarenka Y.V."/>
            <person name="Zhorov D.G."/>
            <person name="Warner D."/>
        </authorList>
    </citation>
    <scope>NUCLEOTIDE SEQUENCE [LARGE SCALE GENOMIC DNA]</scope>
    <source>
        <strain evidence="1">180601</strain>
        <tissue evidence="1">Whole Body</tissue>
    </source>
</reference>
<evidence type="ECO:0000313" key="1">
    <source>
        <dbReference type="EMBL" id="KAF0747616.1"/>
    </source>
</evidence>
<dbReference type="OrthoDB" id="6625366at2759"/>
<proteinExistence type="predicted"/>
<feature type="non-terminal residue" evidence="1">
    <location>
        <position position="1"/>
    </location>
</feature>
<dbReference type="EMBL" id="VUJU01006782">
    <property type="protein sequence ID" value="KAF0747616.1"/>
    <property type="molecule type" value="Genomic_DNA"/>
</dbReference>
<comment type="caution">
    <text evidence="1">The sequence shown here is derived from an EMBL/GenBank/DDBJ whole genome shotgun (WGS) entry which is preliminary data.</text>
</comment>
<protein>
    <recommendedName>
        <fullName evidence="3">DUF659 domain-containing protein</fullName>
    </recommendedName>
</protein>
<keyword evidence="2" id="KW-1185">Reference proteome</keyword>
<evidence type="ECO:0008006" key="3">
    <source>
        <dbReference type="Google" id="ProtNLM"/>
    </source>
</evidence>
<name>A0A6G0Y2A6_APHCR</name>
<gene>
    <name evidence="1" type="ORF">FWK35_00029922</name>
</gene>
<evidence type="ECO:0000313" key="2">
    <source>
        <dbReference type="Proteomes" id="UP000478052"/>
    </source>
</evidence>
<accession>A0A6G0Y2A6</accession>
<sequence>RHENILLFLSDAAPYMVKAGKTLKIFNPKMEHITCVAHALHRVCEEIRLQFPKVDKLISNMKKNFLKAPSRVQIFRSIAPNISLPPEPKLTRWGTWINAAIYYCEHFSLIKRVIIELDEDDAISIKKVQNLIKDSNLECNLTYIKSNFSALTSAILRLEKTGCLLSESIKIVLDVQNAIDKAQNKIEVSKLELPEDLNLDDMAYLKFSPITSVDVERSFSSYKTLLTDNRRPFIFENLKESLIVQCNNKDAIE</sequence>
<organism evidence="1 2">
    <name type="scientific">Aphis craccivora</name>
    <name type="common">Cowpea aphid</name>
    <dbReference type="NCBI Taxonomy" id="307492"/>
    <lineage>
        <taxon>Eukaryota</taxon>
        <taxon>Metazoa</taxon>
        <taxon>Ecdysozoa</taxon>
        <taxon>Arthropoda</taxon>
        <taxon>Hexapoda</taxon>
        <taxon>Insecta</taxon>
        <taxon>Pterygota</taxon>
        <taxon>Neoptera</taxon>
        <taxon>Paraneoptera</taxon>
        <taxon>Hemiptera</taxon>
        <taxon>Sternorrhyncha</taxon>
        <taxon>Aphidomorpha</taxon>
        <taxon>Aphidoidea</taxon>
        <taxon>Aphididae</taxon>
        <taxon>Aphidini</taxon>
        <taxon>Aphis</taxon>
        <taxon>Aphis</taxon>
    </lineage>
</organism>
<dbReference type="SUPFAM" id="SSF53098">
    <property type="entry name" value="Ribonuclease H-like"/>
    <property type="match status" value="1"/>
</dbReference>
<dbReference type="Proteomes" id="UP000478052">
    <property type="component" value="Unassembled WGS sequence"/>
</dbReference>